<evidence type="ECO:0000313" key="3">
    <source>
        <dbReference type="Proteomes" id="UP000268084"/>
    </source>
</evidence>
<keyword evidence="1" id="KW-0472">Membrane</keyword>
<dbReference type="Proteomes" id="UP000268084">
    <property type="component" value="Chromosome"/>
</dbReference>
<reference evidence="2 3" key="2">
    <citation type="submission" date="2018-12" db="EMBL/GenBank/DDBJ databases">
        <title>Nakamurella antarcticus sp. nov., isolated from Antarctica South Shetland Islands soil.</title>
        <authorList>
            <person name="Peng F."/>
        </authorList>
    </citation>
    <scope>NUCLEOTIDE SEQUENCE [LARGE SCALE GENOMIC DNA]</scope>
    <source>
        <strain evidence="2 3">S14-144</strain>
    </source>
</reference>
<name>A0A3G8ZMU1_9ACTN</name>
<reference evidence="2 3" key="1">
    <citation type="submission" date="2018-11" db="EMBL/GenBank/DDBJ databases">
        <authorList>
            <person name="Da X."/>
        </authorList>
    </citation>
    <scope>NUCLEOTIDE SEQUENCE [LARGE SCALE GENOMIC DNA]</scope>
    <source>
        <strain evidence="2 3">S14-144</strain>
    </source>
</reference>
<feature type="transmembrane region" description="Helical" evidence="1">
    <location>
        <begin position="63"/>
        <end position="81"/>
    </location>
</feature>
<protein>
    <submittedName>
        <fullName evidence="2">Uncharacterized protein</fullName>
    </submittedName>
</protein>
<keyword evidence="1" id="KW-1133">Transmembrane helix</keyword>
<keyword evidence="1" id="KW-0812">Transmembrane</keyword>
<evidence type="ECO:0000313" key="2">
    <source>
        <dbReference type="EMBL" id="AZI58639.1"/>
    </source>
</evidence>
<feature type="transmembrane region" description="Helical" evidence="1">
    <location>
        <begin position="30"/>
        <end position="51"/>
    </location>
</feature>
<dbReference type="KEGG" id="nak:EH165_11345"/>
<dbReference type="OrthoDB" id="9947903at2"/>
<evidence type="ECO:0000256" key="1">
    <source>
        <dbReference type="SAM" id="Phobius"/>
    </source>
</evidence>
<keyword evidence="3" id="KW-1185">Reference proteome</keyword>
<accession>A0A3G8ZMU1</accession>
<dbReference type="EMBL" id="CP034170">
    <property type="protein sequence ID" value="AZI58639.1"/>
    <property type="molecule type" value="Genomic_DNA"/>
</dbReference>
<organism evidence="2 3">
    <name type="scientific">Nakamurella antarctica</name>
    <dbReference type="NCBI Taxonomy" id="1902245"/>
    <lineage>
        <taxon>Bacteria</taxon>
        <taxon>Bacillati</taxon>
        <taxon>Actinomycetota</taxon>
        <taxon>Actinomycetes</taxon>
        <taxon>Nakamurellales</taxon>
        <taxon>Nakamurellaceae</taxon>
        <taxon>Nakamurella</taxon>
    </lineage>
</organism>
<gene>
    <name evidence="2" type="ORF">EH165_11345</name>
</gene>
<dbReference type="RefSeq" id="WP_124799548.1">
    <property type="nucleotide sequence ID" value="NZ_CP034170.1"/>
</dbReference>
<dbReference type="AlphaFoldDB" id="A0A3G8ZMU1"/>
<proteinExistence type="predicted"/>
<sequence>MAENWSTTTGTGAQAKYPPGQRADFRKAGVSVAGLVFALAFACIASVGITGDPWWLLNQGTKWVAVGLLAVVGIGLVLTTLPGRGKR</sequence>